<dbReference type="InterPro" id="IPR017938">
    <property type="entry name" value="Riboflavin_synthase-like_b-brl"/>
</dbReference>
<organism evidence="2 3">
    <name type="scientific">Kocuria oceani</name>
    <dbReference type="NCBI Taxonomy" id="988827"/>
    <lineage>
        <taxon>Bacteria</taxon>
        <taxon>Bacillati</taxon>
        <taxon>Actinomycetota</taxon>
        <taxon>Actinomycetes</taxon>
        <taxon>Micrococcales</taxon>
        <taxon>Micrococcaceae</taxon>
        <taxon>Kocuria</taxon>
    </lineage>
</organism>
<dbReference type="PANTHER" id="PTHR30157">
    <property type="entry name" value="FERRIC REDUCTASE, NADPH-DEPENDENT"/>
    <property type="match status" value="1"/>
</dbReference>
<evidence type="ECO:0000313" key="2">
    <source>
        <dbReference type="EMBL" id="MFC4902544.1"/>
    </source>
</evidence>
<dbReference type="PANTHER" id="PTHR30157:SF0">
    <property type="entry name" value="NADPH-DEPENDENT FERRIC-CHELATE REDUCTASE"/>
    <property type="match status" value="1"/>
</dbReference>
<dbReference type="InterPro" id="IPR007037">
    <property type="entry name" value="SIP_rossman_dom"/>
</dbReference>
<gene>
    <name evidence="2" type="ORF">ACFPCS_03075</name>
</gene>
<dbReference type="Pfam" id="PF08021">
    <property type="entry name" value="FAD_binding_9"/>
    <property type="match status" value="1"/>
</dbReference>
<dbReference type="InterPro" id="IPR039261">
    <property type="entry name" value="FNR_nucleotide-bd"/>
</dbReference>
<dbReference type="EMBL" id="JBHSIW010000005">
    <property type="protein sequence ID" value="MFC4902544.1"/>
    <property type="molecule type" value="Genomic_DNA"/>
</dbReference>
<dbReference type="PROSITE" id="PS51384">
    <property type="entry name" value="FAD_FR"/>
    <property type="match status" value="1"/>
</dbReference>
<reference evidence="3" key="1">
    <citation type="journal article" date="2019" name="Int. J. Syst. Evol. Microbiol.">
        <title>The Global Catalogue of Microorganisms (GCM) 10K type strain sequencing project: providing services to taxonomists for standard genome sequencing and annotation.</title>
        <authorList>
            <consortium name="The Broad Institute Genomics Platform"/>
            <consortium name="The Broad Institute Genome Sequencing Center for Infectious Disease"/>
            <person name="Wu L."/>
            <person name="Ma J."/>
        </authorList>
    </citation>
    <scope>NUCLEOTIDE SEQUENCE [LARGE SCALE GENOMIC DNA]</scope>
    <source>
        <strain evidence="3">CGMCC 4.6946</strain>
    </source>
</reference>
<proteinExistence type="predicted"/>
<keyword evidence="3" id="KW-1185">Reference proteome</keyword>
<accession>A0ABV9TF05</accession>
<dbReference type="InterPro" id="IPR039374">
    <property type="entry name" value="SIP_fam"/>
</dbReference>
<feature type="domain" description="FAD-binding FR-type" evidence="1">
    <location>
        <begin position="15"/>
        <end position="160"/>
    </location>
</feature>
<dbReference type="Gene3D" id="3.40.50.80">
    <property type="entry name" value="Nucleotide-binding domain of ferredoxin-NADP reductase (FNR) module"/>
    <property type="match status" value="1"/>
</dbReference>
<dbReference type="RefSeq" id="WP_277551733.1">
    <property type="nucleotide sequence ID" value="NZ_JARAMH010000012.1"/>
</dbReference>
<dbReference type="InterPro" id="IPR013113">
    <property type="entry name" value="SIP_FAD-bd"/>
</dbReference>
<dbReference type="InterPro" id="IPR017927">
    <property type="entry name" value="FAD-bd_FR_type"/>
</dbReference>
<sequence length="354" mass="37531">MTVTSIPGTAPAAPVLCVEAAVTSVTQLCPSFRRITLAGPELAGLSPALLGAGDLTRCRDAYIKLLVPPPGRAPERADLSLGLREGWFARPAEERGWMRTYTVRGVRRTTFCGIVVPELVIDVVVHDGHGQDGPGSRWAAAAAPGERVYLLGPGPQERPWAAWDHGVARRVLAVGDETAAPALMSVAEEFAEKCAEEFPGAAAADGSRPRLDVVLEVPHHDDVAAHRLAAELPDVRLHVLPRAGRGAPAGHGHRAATRLARLLGLPGGAVDDVLAGRRPQRGEHAPVPLRVGERPEEPRAWSVAAPGHPDVPYVFLAGESGTVKALRRLCVDAAGIPKDNVSFMGYWRQGQAES</sequence>
<comment type="caution">
    <text evidence="2">The sequence shown here is derived from an EMBL/GenBank/DDBJ whole genome shotgun (WGS) entry which is preliminary data.</text>
</comment>
<name>A0ABV9TF05_9MICC</name>
<evidence type="ECO:0000313" key="3">
    <source>
        <dbReference type="Proteomes" id="UP001595797"/>
    </source>
</evidence>
<dbReference type="Pfam" id="PF04954">
    <property type="entry name" value="SIP"/>
    <property type="match status" value="1"/>
</dbReference>
<dbReference type="Gene3D" id="2.40.30.10">
    <property type="entry name" value="Translation factors"/>
    <property type="match status" value="1"/>
</dbReference>
<evidence type="ECO:0000259" key="1">
    <source>
        <dbReference type="PROSITE" id="PS51384"/>
    </source>
</evidence>
<dbReference type="Proteomes" id="UP001595797">
    <property type="component" value="Unassembled WGS sequence"/>
</dbReference>
<protein>
    <submittedName>
        <fullName evidence="2">Siderophore-interacting protein</fullName>
    </submittedName>
</protein>
<dbReference type="CDD" id="cd06193">
    <property type="entry name" value="siderophore_interacting"/>
    <property type="match status" value="1"/>
</dbReference>
<dbReference type="SUPFAM" id="SSF63380">
    <property type="entry name" value="Riboflavin synthase domain-like"/>
    <property type="match status" value="1"/>
</dbReference>